<accession>A0A409XQJ1</accession>
<evidence type="ECO:0000256" key="4">
    <source>
        <dbReference type="ARBA" id="ARBA00022857"/>
    </source>
</evidence>
<dbReference type="EMBL" id="NHYD01000886">
    <property type="protein sequence ID" value="PPQ92966.1"/>
    <property type="molecule type" value="Genomic_DNA"/>
</dbReference>
<dbReference type="STRING" id="93625.A0A409XQJ1"/>
<reference evidence="7 8" key="1">
    <citation type="journal article" date="2018" name="Evol. Lett.">
        <title>Horizontal gene cluster transfer increased hallucinogenic mushroom diversity.</title>
        <authorList>
            <person name="Reynolds H.T."/>
            <person name="Vijayakumar V."/>
            <person name="Gluck-Thaler E."/>
            <person name="Korotkin H.B."/>
            <person name="Matheny P.B."/>
            <person name="Slot J.C."/>
        </authorList>
    </citation>
    <scope>NUCLEOTIDE SEQUENCE [LARGE SCALE GENOMIC DNA]</scope>
    <source>
        <strain evidence="7 8">2631</strain>
    </source>
</reference>
<evidence type="ECO:0000256" key="3">
    <source>
        <dbReference type="ARBA" id="ARBA00022643"/>
    </source>
</evidence>
<keyword evidence="8" id="KW-1185">Reference proteome</keyword>
<protein>
    <recommendedName>
        <fullName evidence="6">NADH:flavin oxidoreductase/NADH oxidase N-terminal domain-containing protein</fullName>
    </recommendedName>
</protein>
<evidence type="ECO:0000256" key="2">
    <source>
        <dbReference type="ARBA" id="ARBA00022630"/>
    </source>
</evidence>
<dbReference type="InParanoid" id="A0A409XQJ1"/>
<comment type="caution">
    <text evidence="7">The sequence shown here is derived from an EMBL/GenBank/DDBJ whole genome shotgun (WGS) entry which is preliminary data.</text>
</comment>
<keyword evidence="2" id="KW-0285">Flavoprotein</keyword>
<comment type="cofactor">
    <cofactor evidence="1">
        <name>FMN</name>
        <dbReference type="ChEBI" id="CHEBI:58210"/>
    </cofactor>
</comment>
<proteinExistence type="predicted"/>
<dbReference type="OrthoDB" id="72788at2759"/>
<keyword evidence="5" id="KW-0560">Oxidoreductase</keyword>
<organism evidence="7 8">
    <name type="scientific">Psilocybe cyanescens</name>
    <dbReference type="NCBI Taxonomy" id="93625"/>
    <lineage>
        <taxon>Eukaryota</taxon>
        <taxon>Fungi</taxon>
        <taxon>Dikarya</taxon>
        <taxon>Basidiomycota</taxon>
        <taxon>Agaricomycotina</taxon>
        <taxon>Agaricomycetes</taxon>
        <taxon>Agaricomycetidae</taxon>
        <taxon>Agaricales</taxon>
        <taxon>Agaricineae</taxon>
        <taxon>Strophariaceae</taxon>
        <taxon>Psilocybe</taxon>
    </lineage>
</organism>
<evidence type="ECO:0000256" key="1">
    <source>
        <dbReference type="ARBA" id="ARBA00001917"/>
    </source>
</evidence>
<dbReference type="GO" id="GO:0003959">
    <property type="term" value="F:NADPH dehydrogenase activity"/>
    <property type="evidence" value="ECO:0007669"/>
    <property type="project" value="InterPro"/>
</dbReference>
<sequence length="412" mass="44338">MSSAENLPAPAVSFYTPFQNPPAGTAFTKQRSEKPIPKVFEPLKIRGVEFPNRIFLAPLCQYSAKDGIVTPWHLAHLGGIISRGPGLSFVEATAVTPEGRITPQDVGIWSDAHADALSKIVEFAHSQSQKIGIQLAHAGRKASTIAPWLDGDGVATKELGGWPDDVWGPSNIPFKAGDPIPNELTEEGIKDIITAFAEGAKRAVTAGFDVVEIHNAHGYLLNSFISETSNKRTDKYGGSFENRIRLTLEIVDAVRAVIPETMPLFLRISATEWLEVVAPNEPSWTSEDTVRFAPILAEHGVDLLDVSAGGNNSLQKVRPGPEYQVPFAADVKAAHGSKILVGAVGGLFEGKTAEGVLESGRADVIFIGRQFQKNPGQVWAIADELAVDAKFASQMQWGFRGRGVRALGSSKM</sequence>
<evidence type="ECO:0000313" key="8">
    <source>
        <dbReference type="Proteomes" id="UP000283269"/>
    </source>
</evidence>
<dbReference type="GO" id="GO:0050661">
    <property type="term" value="F:NADP binding"/>
    <property type="evidence" value="ECO:0007669"/>
    <property type="project" value="InterPro"/>
</dbReference>
<keyword evidence="4" id="KW-0521">NADP</keyword>
<dbReference type="SUPFAM" id="SSF51395">
    <property type="entry name" value="FMN-linked oxidoreductases"/>
    <property type="match status" value="1"/>
</dbReference>
<dbReference type="InterPro" id="IPR013785">
    <property type="entry name" value="Aldolase_TIM"/>
</dbReference>
<dbReference type="Pfam" id="PF00724">
    <property type="entry name" value="Oxidored_FMN"/>
    <property type="match status" value="1"/>
</dbReference>
<dbReference type="AlphaFoldDB" id="A0A409XQJ1"/>
<dbReference type="PANTHER" id="PTHR43303">
    <property type="entry name" value="NADPH DEHYDROGENASE C23G7.10C-RELATED"/>
    <property type="match status" value="1"/>
</dbReference>
<dbReference type="GO" id="GO:0010181">
    <property type="term" value="F:FMN binding"/>
    <property type="evidence" value="ECO:0007669"/>
    <property type="project" value="InterPro"/>
</dbReference>
<dbReference type="FunCoup" id="A0A409XQJ1">
    <property type="interactions" value="1"/>
</dbReference>
<dbReference type="InterPro" id="IPR001155">
    <property type="entry name" value="OxRdtase_FMN_N"/>
</dbReference>
<dbReference type="PANTHER" id="PTHR43303:SF4">
    <property type="entry name" value="NADPH DEHYDROGENASE C23G7.10C-RELATED"/>
    <property type="match status" value="1"/>
</dbReference>
<dbReference type="Proteomes" id="UP000283269">
    <property type="component" value="Unassembled WGS sequence"/>
</dbReference>
<evidence type="ECO:0000259" key="6">
    <source>
        <dbReference type="Pfam" id="PF00724"/>
    </source>
</evidence>
<dbReference type="InterPro" id="IPR044152">
    <property type="entry name" value="YqjM-like"/>
</dbReference>
<evidence type="ECO:0000256" key="5">
    <source>
        <dbReference type="ARBA" id="ARBA00023002"/>
    </source>
</evidence>
<dbReference type="Gene3D" id="3.20.20.70">
    <property type="entry name" value="Aldolase class I"/>
    <property type="match status" value="1"/>
</dbReference>
<gene>
    <name evidence="7" type="ORF">CVT25_000167</name>
</gene>
<dbReference type="CDD" id="cd02932">
    <property type="entry name" value="OYE_YqiM_FMN"/>
    <property type="match status" value="1"/>
</dbReference>
<evidence type="ECO:0000313" key="7">
    <source>
        <dbReference type="EMBL" id="PPQ92966.1"/>
    </source>
</evidence>
<keyword evidence="3" id="KW-0288">FMN</keyword>
<name>A0A409XQJ1_PSICY</name>
<feature type="domain" description="NADH:flavin oxidoreductase/NADH oxidase N-terminal" evidence="6">
    <location>
        <begin position="38"/>
        <end position="383"/>
    </location>
</feature>